<sequence>MSPVSSFFNFLLALLVTVCSENEWHIGVIYDDVFDQVNYNLTDLFLALEPTLEHYADISTRNSTLPTSQKFKFTIEKFFINQLCRLISHGVHLVLSLTACSTAEYLESEAYRYHLPHVAIPRPACEEKQTTKVTETTTIWIQTDPFRMAKAFLEISEMERASHALILADGLTGILIFTHKSYKATLLLNIYYLNHFTSTINDTLTSFLLELYQVFEKSNITKNYYWIFDEIPDVPIRDLLNLIASSNVDKMKVGFFRQFPVLNFDDLSKHELQKGTQLLIKSALHGETHSLPVRFCFLVIFDVKVN</sequence>
<proteinExistence type="predicted"/>
<dbReference type="EMBL" id="UZAI01017549">
    <property type="protein sequence ID" value="VDP26487.1"/>
    <property type="molecule type" value="Genomic_DNA"/>
</dbReference>
<accession>A0A183MPX9</accession>
<dbReference type="AlphaFoldDB" id="A0A183MPX9"/>
<evidence type="ECO:0000313" key="1">
    <source>
        <dbReference type="EMBL" id="VDP26487.1"/>
    </source>
</evidence>
<organism evidence="1 2">
    <name type="scientific">Schistosoma margrebowiei</name>
    <dbReference type="NCBI Taxonomy" id="48269"/>
    <lineage>
        <taxon>Eukaryota</taxon>
        <taxon>Metazoa</taxon>
        <taxon>Spiralia</taxon>
        <taxon>Lophotrochozoa</taxon>
        <taxon>Platyhelminthes</taxon>
        <taxon>Trematoda</taxon>
        <taxon>Digenea</taxon>
        <taxon>Strigeidida</taxon>
        <taxon>Schistosomatoidea</taxon>
        <taxon>Schistosomatidae</taxon>
        <taxon>Schistosoma</taxon>
    </lineage>
</organism>
<gene>
    <name evidence="1" type="ORF">SMRZ_LOCUS18104</name>
</gene>
<evidence type="ECO:0000313" key="2">
    <source>
        <dbReference type="Proteomes" id="UP000277204"/>
    </source>
</evidence>
<keyword evidence="2" id="KW-1185">Reference proteome</keyword>
<protein>
    <submittedName>
        <fullName evidence="1">Uncharacterized protein</fullName>
    </submittedName>
</protein>
<reference evidence="1 2" key="1">
    <citation type="submission" date="2018-11" db="EMBL/GenBank/DDBJ databases">
        <authorList>
            <consortium name="Pathogen Informatics"/>
        </authorList>
    </citation>
    <scope>NUCLEOTIDE SEQUENCE [LARGE SCALE GENOMIC DNA]</scope>
    <source>
        <strain evidence="1 2">Zambia</strain>
    </source>
</reference>
<name>A0A183MPX9_9TREM</name>
<dbReference type="STRING" id="48269.A0A183MPX9"/>
<dbReference type="Proteomes" id="UP000277204">
    <property type="component" value="Unassembled WGS sequence"/>
</dbReference>